<name>A0A6P7JVY5_9TELE</name>
<dbReference type="SMART" id="SM00034">
    <property type="entry name" value="CLECT"/>
    <property type="match status" value="2"/>
</dbReference>
<reference evidence="4" key="1">
    <citation type="submission" date="2025-08" db="UniProtKB">
        <authorList>
            <consortium name="RefSeq"/>
        </authorList>
    </citation>
    <scope>IDENTIFICATION</scope>
</reference>
<dbReference type="PANTHER" id="PTHR45784:SF3">
    <property type="entry name" value="C-TYPE LECTIN DOMAIN FAMILY 4 MEMBER K-LIKE-RELATED"/>
    <property type="match status" value="1"/>
</dbReference>
<evidence type="ECO:0000313" key="3">
    <source>
        <dbReference type="Proteomes" id="UP000515145"/>
    </source>
</evidence>
<dbReference type="RefSeq" id="XP_028281159.1">
    <property type="nucleotide sequence ID" value="XM_028425358.1"/>
</dbReference>
<proteinExistence type="predicted"/>
<protein>
    <submittedName>
        <fullName evidence="4">C-type lectin domain family 20 member A</fullName>
    </submittedName>
</protein>
<dbReference type="GeneID" id="114448434"/>
<dbReference type="InParanoid" id="A0A6P7JVY5"/>
<keyword evidence="1" id="KW-1015">Disulfide bond</keyword>
<organism evidence="3 4">
    <name type="scientific">Parambassis ranga</name>
    <name type="common">Indian glassy fish</name>
    <dbReference type="NCBI Taxonomy" id="210632"/>
    <lineage>
        <taxon>Eukaryota</taxon>
        <taxon>Metazoa</taxon>
        <taxon>Chordata</taxon>
        <taxon>Craniata</taxon>
        <taxon>Vertebrata</taxon>
        <taxon>Euteleostomi</taxon>
        <taxon>Actinopterygii</taxon>
        <taxon>Neopterygii</taxon>
        <taxon>Teleostei</taxon>
        <taxon>Neoteleostei</taxon>
        <taxon>Acanthomorphata</taxon>
        <taxon>Ovalentaria</taxon>
        <taxon>Ambassidae</taxon>
        <taxon>Parambassis</taxon>
    </lineage>
</organism>
<dbReference type="Gene3D" id="3.10.100.10">
    <property type="entry name" value="Mannose-Binding Protein A, subunit A"/>
    <property type="match status" value="2"/>
</dbReference>
<dbReference type="Pfam" id="PF00059">
    <property type="entry name" value="Lectin_C"/>
    <property type="match status" value="2"/>
</dbReference>
<dbReference type="AlphaFoldDB" id="A0A6P7JVY5"/>
<evidence type="ECO:0000313" key="4">
    <source>
        <dbReference type="RefSeq" id="XP_028281159.1"/>
    </source>
</evidence>
<dbReference type="InterPro" id="IPR016186">
    <property type="entry name" value="C-type_lectin-like/link_sf"/>
</dbReference>
<dbReference type="PROSITE" id="PS00615">
    <property type="entry name" value="C_TYPE_LECTIN_1"/>
    <property type="match status" value="2"/>
</dbReference>
<sequence length="277" mass="32054">MFPTRMYYYVNLKMNWTNAQQYCREKYTDLATFESMDDINRLNPTFTYSWAWIGLEDDPKFWKKIMANNSNSWRWSTTGETSKTTFNIWHPSNPNNGDGKENCVILTNGKWSDLNCDTEKFFICYEVTGQNAKRYVYIKTAATWSRAQTYCRSHFTDLAMIENAAENTAASAVMPAIDEAWIGLYRVPWTWSDKSSSTFRNWRLNSPNNYMGNQYCMTESTAHDWDDDDCSMKHDFICHQVSKLRTTVRMTTLTAADLTDPATSSLFLQQSASGSSP</sequence>
<feature type="domain" description="C-type lectin" evidence="2">
    <location>
        <begin position="130"/>
        <end position="239"/>
    </location>
</feature>
<keyword evidence="3" id="KW-1185">Reference proteome</keyword>
<evidence type="ECO:0000259" key="2">
    <source>
        <dbReference type="PROSITE" id="PS50041"/>
    </source>
</evidence>
<dbReference type="PANTHER" id="PTHR45784">
    <property type="entry name" value="C-TYPE LECTIN DOMAIN FAMILY 20 MEMBER A-RELATED"/>
    <property type="match status" value="1"/>
</dbReference>
<dbReference type="InterPro" id="IPR016187">
    <property type="entry name" value="CTDL_fold"/>
</dbReference>
<dbReference type="Proteomes" id="UP000515145">
    <property type="component" value="Chromosome 16"/>
</dbReference>
<dbReference type="InterPro" id="IPR001304">
    <property type="entry name" value="C-type_lectin-like"/>
</dbReference>
<feature type="domain" description="C-type lectin" evidence="2">
    <location>
        <begin position="2"/>
        <end position="125"/>
    </location>
</feature>
<gene>
    <name evidence="4" type="primary">LOC114448434</name>
</gene>
<accession>A0A6P7JVY5</accession>
<dbReference type="OrthoDB" id="7357196at2759"/>
<dbReference type="InterPro" id="IPR018378">
    <property type="entry name" value="C-type_lectin_CS"/>
</dbReference>
<evidence type="ECO:0000256" key="1">
    <source>
        <dbReference type="ARBA" id="ARBA00023157"/>
    </source>
</evidence>
<dbReference type="SUPFAM" id="SSF56436">
    <property type="entry name" value="C-type lectin-like"/>
    <property type="match status" value="2"/>
</dbReference>
<dbReference type="PROSITE" id="PS50041">
    <property type="entry name" value="C_TYPE_LECTIN_2"/>
    <property type="match status" value="2"/>
</dbReference>